<proteinExistence type="predicted"/>
<dbReference type="InterPro" id="IPR029044">
    <property type="entry name" value="Nucleotide-diphossugar_trans"/>
</dbReference>
<evidence type="ECO:0000259" key="2">
    <source>
        <dbReference type="Pfam" id="PF12804"/>
    </source>
</evidence>
<keyword evidence="3" id="KW-0808">Transferase</keyword>
<feature type="domain" description="MobA-like NTP transferase" evidence="2">
    <location>
        <begin position="31"/>
        <end position="145"/>
    </location>
</feature>
<organism evidence="3 4">
    <name type="scientific">Sphingomonas naphthae</name>
    <dbReference type="NCBI Taxonomy" id="1813468"/>
    <lineage>
        <taxon>Bacteria</taxon>
        <taxon>Pseudomonadati</taxon>
        <taxon>Pseudomonadota</taxon>
        <taxon>Alphaproteobacteria</taxon>
        <taxon>Sphingomonadales</taxon>
        <taxon>Sphingomonadaceae</taxon>
        <taxon>Sphingomonas</taxon>
    </lineage>
</organism>
<dbReference type="Gene3D" id="3.90.550.10">
    <property type="entry name" value="Spore Coat Polysaccharide Biosynthesis Protein SpsA, Chain A"/>
    <property type="match status" value="1"/>
</dbReference>
<evidence type="ECO:0000313" key="4">
    <source>
        <dbReference type="Proteomes" id="UP001220395"/>
    </source>
</evidence>
<evidence type="ECO:0000256" key="1">
    <source>
        <dbReference type="ARBA" id="ARBA00022842"/>
    </source>
</evidence>
<dbReference type="Pfam" id="PF12804">
    <property type="entry name" value="NTP_transf_3"/>
    <property type="match status" value="1"/>
</dbReference>
<dbReference type="RefSeq" id="WP_273686756.1">
    <property type="nucleotide sequence ID" value="NZ_CP117411.1"/>
</dbReference>
<dbReference type="SUPFAM" id="SSF53448">
    <property type="entry name" value="Nucleotide-diphospho-sugar transferases"/>
    <property type="match status" value="1"/>
</dbReference>
<dbReference type="EMBL" id="CP117411">
    <property type="protein sequence ID" value="WCT72786.1"/>
    <property type="molecule type" value="Genomic_DNA"/>
</dbReference>
<keyword evidence="4" id="KW-1185">Reference proteome</keyword>
<accession>A0ABY7TIH7</accession>
<dbReference type="Proteomes" id="UP001220395">
    <property type="component" value="Chromosome"/>
</dbReference>
<protein>
    <submittedName>
        <fullName evidence="3">NTP transferase domain-containing protein</fullName>
    </submittedName>
</protein>
<gene>
    <name evidence="3" type="ORF">PQ455_14240</name>
</gene>
<evidence type="ECO:0000313" key="3">
    <source>
        <dbReference type="EMBL" id="WCT72786.1"/>
    </source>
</evidence>
<name>A0ABY7TIH7_9SPHN</name>
<sequence>MTDRTADPAAQWTAILLAGQRPGIDPLAAHFGIAAKALVPIAGRPMLAHVLETLLAVDAIGRILVLAQDAEALVAATGIADPRIATAASGKGISTSIAAVAGGESAPWPLFVTTADHPLLTPEMIRFFLAAAPGTDVSVGVVGRRTLLAAYPESRRTWLRFSDDAFTGANLFALSTPAAARGLAAWSEVERDRKKAWTLIRHFGLGLAIRAVTRTISLAGAMARAAKALGFTARPVALPFAEAAIDVDKPLDHTQAEAILVARQSVG</sequence>
<dbReference type="InterPro" id="IPR025877">
    <property type="entry name" value="MobA-like_NTP_Trfase"/>
</dbReference>
<reference evidence="3 4" key="1">
    <citation type="submission" date="2023-02" db="EMBL/GenBank/DDBJ databases">
        <title>Genome sequence of Sphingomonas naphthae.</title>
        <authorList>
            <person name="Kim S."/>
            <person name="Heo J."/>
            <person name="Kwon S.-W."/>
        </authorList>
    </citation>
    <scope>NUCLEOTIDE SEQUENCE [LARGE SCALE GENOMIC DNA]</scope>
    <source>
        <strain evidence="3 4">KACC 18716</strain>
    </source>
</reference>
<dbReference type="GO" id="GO:0016740">
    <property type="term" value="F:transferase activity"/>
    <property type="evidence" value="ECO:0007669"/>
    <property type="project" value="UniProtKB-KW"/>
</dbReference>
<keyword evidence="1" id="KW-0460">Magnesium</keyword>